<dbReference type="PANTHER" id="PTHR43133">
    <property type="entry name" value="RNA POLYMERASE ECF-TYPE SIGMA FACTO"/>
    <property type="match status" value="1"/>
</dbReference>
<organism evidence="8 9">
    <name type="scientific">Plesiocystis pacifica SIR-1</name>
    <dbReference type="NCBI Taxonomy" id="391625"/>
    <lineage>
        <taxon>Bacteria</taxon>
        <taxon>Pseudomonadati</taxon>
        <taxon>Myxococcota</taxon>
        <taxon>Polyangia</taxon>
        <taxon>Nannocystales</taxon>
        <taxon>Nannocystaceae</taxon>
        <taxon>Plesiocystis</taxon>
    </lineage>
</organism>
<accession>A6GC86</accession>
<dbReference type="eggNOG" id="COG1595">
    <property type="taxonomic scope" value="Bacteria"/>
</dbReference>
<dbReference type="GO" id="GO:0006352">
    <property type="term" value="P:DNA-templated transcription initiation"/>
    <property type="evidence" value="ECO:0007669"/>
    <property type="project" value="InterPro"/>
</dbReference>
<evidence type="ECO:0000313" key="8">
    <source>
        <dbReference type="EMBL" id="EDM76535.1"/>
    </source>
</evidence>
<dbReference type="InterPro" id="IPR036388">
    <property type="entry name" value="WH-like_DNA-bd_sf"/>
</dbReference>
<dbReference type="InterPro" id="IPR007627">
    <property type="entry name" value="RNA_pol_sigma70_r2"/>
</dbReference>
<dbReference type="InterPro" id="IPR013325">
    <property type="entry name" value="RNA_pol_sigma_r2"/>
</dbReference>
<dbReference type="AlphaFoldDB" id="A6GC86"/>
<keyword evidence="5" id="KW-0804">Transcription</keyword>
<dbReference type="STRING" id="391625.PPSIR1_23309"/>
<evidence type="ECO:0000256" key="3">
    <source>
        <dbReference type="ARBA" id="ARBA00023082"/>
    </source>
</evidence>
<comment type="similarity">
    <text evidence="1">Belongs to the sigma-70 factor family. ECF subfamily.</text>
</comment>
<dbReference type="InterPro" id="IPR039425">
    <property type="entry name" value="RNA_pol_sigma-70-like"/>
</dbReference>
<name>A6GC86_9BACT</name>
<dbReference type="InterPro" id="IPR013324">
    <property type="entry name" value="RNA_pol_sigma_r3/r4-like"/>
</dbReference>
<dbReference type="Proteomes" id="UP000005801">
    <property type="component" value="Unassembled WGS sequence"/>
</dbReference>
<reference evidence="8 9" key="1">
    <citation type="submission" date="2007-06" db="EMBL/GenBank/DDBJ databases">
        <authorList>
            <person name="Shimkets L."/>
            <person name="Ferriera S."/>
            <person name="Johnson J."/>
            <person name="Kravitz S."/>
            <person name="Beeson K."/>
            <person name="Sutton G."/>
            <person name="Rogers Y.-H."/>
            <person name="Friedman R."/>
            <person name="Frazier M."/>
            <person name="Venter J.C."/>
        </authorList>
    </citation>
    <scope>NUCLEOTIDE SEQUENCE [LARGE SCALE GENOMIC DNA]</scope>
    <source>
        <strain evidence="8 9">SIR-1</strain>
    </source>
</reference>
<keyword evidence="9" id="KW-1185">Reference proteome</keyword>
<evidence type="ECO:0000256" key="2">
    <source>
        <dbReference type="ARBA" id="ARBA00023015"/>
    </source>
</evidence>
<dbReference type="Gene3D" id="1.10.1740.10">
    <property type="match status" value="1"/>
</dbReference>
<dbReference type="SUPFAM" id="SSF88659">
    <property type="entry name" value="Sigma3 and sigma4 domains of RNA polymerase sigma factors"/>
    <property type="match status" value="1"/>
</dbReference>
<evidence type="ECO:0000259" key="6">
    <source>
        <dbReference type="Pfam" id="PF04542"/>
    </source>
</evidence>
<feature type="domain" description="RNA polymerase sigma factor 70 region 4 type 2" evidence="7">
    <location>
        <begin position="115"/>
        <end position="166"/>
    </location>
</feature>
<dbReference type="SUPFAM" id="SSF88946">
    <property type="entry name" value="Sigma2 domain of RNA polymerase sigma factors"/>
    <property type="match status" value="1"/>
</dbReference>
<dbReference type="EMBL" id="ABCS01000063">
    <property type="protein sequence ID" value="EDM76535.1"/>
    <property type="molecule type" value="Genomic_DNA"/>
</dbReference>
<keyword evidence="2" id="KW-0805">Transcription regulation</keyword>
<dbReference type="Pfam" id="PF04542">
    <property type="entry name" value="Sigma70_r2"/>
    <property type="match status" value="1"/>
</dbReference>
<gene>
    <name evidence="8" type="ORF">PPSIR1_23309</name>
</gene>
<dbReference type="InterPro" id="IPR013249">
    <property type="entry name" value="RNA_pol_sigma70_r4_t2"/>
</dbReference>
<evidence type="ECO:0000256" key="5">
    <source>
        <dbReference type="ARBA" id="ARBA00023163"/>
    </source>
</evidence>
<dbReference type="GO" id="GO:0003677">
    <property type="term" value="F:DNA binding"/>
    <property type="evidence" value="ECO:0007669"/>
    <property type="project" value="UniProtKB-KW"/>
</dbReference>
<evidence type="ECO:0000259" key="7">
    <source>
        <dbReference type="Pfam" id="PF08281"/>
    </source>
</evidence>
<evidence type="ECO:0000313" key="9">
    <source>
        <dbReference type="Proteomes" id="UP000005801"/>
    </source>
</evidence>
<dbReference type="NCBIfam" id="TIGR02937">
    <property type="entry name" value="sigma70-ECF"/>
    <property type="match status" value="1"/>
</dbReference>
<feature type="domain" description="RNA polymerase sigma-70 region 2" evidence="6">
    <location>
        <begin position="23"/>
        <end position="88"/>
    </location>
</feature>
<dbReference type="PANTHER" id="PTHR43133:SF8">
    <property type="entry name" value="RNA POLYMERASE SIGMA FACTOR HI_1459-RELATED"/>
    <property type="match status" value="1"/>
</dbReference>
<keyword evidence="4" id="KW-0238">DNA-binding</keyword>
<proteinExistence type="inferred from homology"/>
<protein>
    <submittedName>
        <fullName evidence="8">Sigma factor, ECF subfamily protein</fullName>
    </submittedName>
</protein>
<comment type="caution">
    <text evidence="8">The sequence shown here is derived from an EMBL/GenBank/DDBJ whole genome shotgun (WGS) entry which is preliminary data.</text>
</comment>
<dbReference type="GO" id="GO:0016987">
    <property type="term" value="F:sigma factor activity"/>
    <property type="evidence" value="ECO:0007669"/>
    <property type="project" value="UniProtKB-KW"/>
</dbReference>
<dbReference type="InterPro" id="IPR014284">
    <property type="entry name" value="RNA_pol_sigma-70_dom"/>
</dbReference>
<evidence type="ECO:0000256" key="1">
    <source>
        <dbReference type="ARBA" id="ARBA00010641"/>
    </source>
</evidence>
<keyword evidence="3" id="KW-0731">Sigma factor</keyword>
<dbReference type="Gene3D" id="1.10.10.10">
    <property type="entry name" value="Winged helix-like DNA-binding domain superfamily/Winged helix DNA-binding domain"/>
    <property type="match status" value="1"/>
</dbReference>
<evidence type="ECO:0000256" key="4">
    <source>
        <dbReference type="ARBA" id="ARBA00023125"/>
    </source>
</evidence>
<dbReference type="Pfam" id="PF08281">
    <property type="entry name" value="Sigma70_r4_2"/>
    <property type="match status" value="1"/>
</dbReference>
<sequence>MVGLMARGTPAASALSDEFKALYRAQFAFVWRLQLHFGVPEHQVEDAVQDVFVVVHRRLADWDGRSPRSWLYGIARRVASNHRRRSARHQRKIEALPEPRDPALEGRIEDRELLRTIEAALAGLDPGPRTAFVLTEIEGMSAREIAELVDASPNTIASRLRKARAHVAAALAELDGDLARNRRSHG</sequence>